<feature type="coiled-coil region" evidence="2">
    <location>
        <begin position="273"/>
        <end position="318"/>
    </location>
</feature>
<comment type="caution">
    <text evidence="4">The sequence shown here is derived from an EMBL/GenBank/DDBJ whole genome shotgun (WGS) entry which is preliminary data.</text>
</comment>
<dbReference type="PANTHER" id="PTHR43081:SF1">
    <property type="entry name" value="ADENYLATE CYCLASE, TERMINAL-DIFFERENTIATION SPECIFIC"/>
    <property type="match status" value="1"/>
</dbReference>
<dbReference type="OrthoDB" id="9806704at2"/>
<dbReference type="PROSITE" id="PS50125">
    <property type="entry name" value="GUANYLATE_CYCLASE_2"/>
    <property type="match status" value="1"/>
</dbReference>
<dbReference type="InterPro" id="IPR001054">
    <property type="entry name" value="A/G_cyclase"/>
</dbReference>
<dbReference type="EC" id="4.6.1.1" evidence="4"/>
<protein>
    <submittedName>
        <fullName evidence="4">Adenylate cyclase 2</fullName>
        <ecNumber evidence="4">4.6.1.1</ecNumber>
    </submittedName>
</protein>
<sequence>MGLCKNDFEKIDLRIKNIAEQAVEQIEVNSDLPPTIEQLEDNNKTYSIRAAILFIDIRKSTYLTENSQAKSMVKIYRSFMRMAVDCVRKNGGVTRQFLGDRIMGVFIDSVDENGNVTDRSVDKSVNAARSLQTVIDYSLNKHLKCNVNGKVIECGIGIDYGKVLVTQVGMYGVEGDEGKENEVNCVWVGNTTNYASKYSDIASGGEIFISDNVYKNLSDENKEVWIKSAKYKGTKLFQGYVAKDYYLDYSDELGNPVKIEADNTVELDTASQLANGIKEIERLQNELIQREKKLAVLEDRLKKENQEYKTKYNNENSAKLRALDEKDKANKDRDSLIKKAYSFVETIIDGSFCREYDYIKNMGIKRWLEIDEFYNLLGRKQGFDEDAINNMAFEFIEIYAYFKKFELSYKYMASMAKKNNTWIYINEKTFKWACEQHLGWKVIDAMEDNLKNNKISYEKIKDYENYISKLKSIRGF</sequence>
<proteinExistence type="inferred from homology"/>
<dbReference type="Proteomes" id="UP000239706">
    <property type="component" value="Unassembled WGS sequence"/>
</dbReference>
<dbReference type="GO" id="GO:0035556">
    <property type="term" value="P:intracellular signal transduction"/>
    <property type="evidence" value="ECO:0007669"/>
    <property type="project" value="InterPro"/>
</dbReference>
<keyword evidence="4" id="KW-0456">Lyase</keyword>
<organism evidence="4 5">
    <name type="scientific">Clostridium liquoris</name>
    <dbReference type="NCBI Taxonomy" id="1289519"/>
    <lineage>
        <taxon>Bacteria</taxon>
        <taxon>Bacillati</taxon>
        <taxon>Bacillota</taxon>
        <taxon>Clostridia</taxon>
        <taxon>Eubacteriales</taxon>
        <taxon>Clostridiaceae</taxon>
        <taxon>Clostridium</taxon>
    </lineage>
</organism>
<evidence type="ECO:0000256" key="2">
    <source>
        <dbReference type="SAM" id="Coils"/>
    </source>
</evidence>
<keyword evidence="5" id="KW-1185">Reference proteome</keyword>
<dbReference type="InterPro" id="IPR050697">
    <property type="entry name" value="Adenylyl/Guanylyl_Cyclase_3/4"/>
</dbReference>
<dbReference type="GO" id="GO:0009190">
    <property type="term" value="P:cyclic nucleotide biosynthetic process"/>
    <property type="evidence" value="ECO:0007669"/>
    <property type="project" value="InterPro"/>
</dbReference>
<dbReference type="Pfam" id="PF00211">
    <property type="entry name" value="Guanylate_cyc"/>
    <property type="match status" value="1"/>
</dbReference>
<comment type="similarity">
    <text evidence="1">Belongs to the adenylyl cyclase class-3 family.</text>
</comment>
<dbReference type="PANTHER" id="PTHR43081">
    <property type="entry name" value="ADENYLATE CYCLASE, TERMINAL-DIFFERENTIATION SPECIFIC-RELATED"/>
    <property type="match status" value="1"/>
</dbReference>
<dbReference type="SUPFAM" id="SSF55073">
    <property type="entry name" value="Nucleotide cyclase"/>
    <property type="match status" value="1"/>
</dbReference>
<feature type="domain" description="Guanylate cyclase" evidence="3">
    <location>
        <begin position="51"/>
        <end position="199"/>
    </location>
</feature>
<gene>
    <name evidence="4" type="primary">cyaB</name>
    <name evidence="4" type="ORF">CLLI_09660</name>
</gene>
<evidence type="ECO:0000313" key="5">
    <source>
        <dbReference type="Proteomes" id="UP000239706"/>
    </source>
</evidence>
<accession>A0A2T0B5Z7</accession>
<reference evidence="4 5" key="1">
    <citation type="submission" date="2018-03" db="EMBL/GenBank/DDBJ databases">
        <title>Genome sequence of Clostridium liquoris DSM 100320.</title>
        <authorList>
            <person name="Poehlein A."/>
            <person name="Daniel R."/>
        </authorList>
    </citation>
    <scope>NUCLEOTIDE SEQUENCE [LARGE SCALE GENOMIC DNA]</scope>
    <source>
        <strain evidence="4 5">DSM 100320</strain>
    </source>
</reference>
<evidence type="ECO:0000259" key="3">
    <source>
        <dbReference type="PROSITE" id="PS50125"/>
    </source>
</evidence>
<dbReference type="Gene3D" id="3.30.70.1230">
    <property type="entry name" value="Nucleotide cyclase"/>
    <property type="match status" value="1"/>
</dbReference>
<dbReference type="EMBL" id="PVXO01000028">
    <property type="protein sequence ID" value="PRR79292.1"/>
    <property type="molecule type" value="Genomic_DNA"/>
</dbReference>
<name>A0A2T0B5Z7_9CLOT</name>
<dbReference type="RefSeq" id="WP_106063113.1">
    <property type="nucleotide sequence ID" value="NZ_PVXO01000028.1"/>
</dbReference>
<dbReference type="AlphaFoldDB" id="A0A2T0B5Z7"/>
<dbReference type="InterPro" id="IPR029787">
    <property type="entry name" value="Nucleotide_cyclase"/>
</dbReference>
<keyword evidence="2" id="KW-0175">Coiled coil</keyword>
<dbReference type="GO" id="GO:0004016">
    <property type="term" value="F:adenylate cyclase activity"/>
    <property type="evidence" value="ECO:0007669"/>
    <property type="project" value="UniProtKB-EC"/>
</dbReference>
<dbReference type="CDD" id="cd07302">
    <property type="entry name" value="CHD"/>
    <property type="match status" value="1"/>
</dbReference>
<evidence type="ECO:0000256" key="1">
    <source>
        <dbReference type="ARBA" id="ARBA00005381"/>
    </source>
</evidence>
<evidence type="ECO:0000313" key="4">
    <source>
        <dbReference type="EMBL" id="PRR79292.1"/>
    </source>
</evidence>